<evidence type="ECO:0008006" key="3">
    <source>
        <dbReference type="Google" id="ProtNLM"/>
    </source>
</evidence>
<dbReference type="InterPro" id="IPR029063">
    <property type="entry name" value="SAM-dependent_MTases_sf"/>
</dbReference>
<dbReference type="EMBL" id="POSM01000011">
    <property type="protein sequence ID" value="PNI00926.1"/>
    <property type="molecule type" value="Genomic_DNA"/>
</dbReference>
<proteinExistence type="predicted"/>
<keyword evidence="2" id="KW-1185">Reference proteome</keyword>
<dbReference type="RefSeq" id="WP_102968389.1">
    <property type="nucleotide sequence ID" value="NZ_POSM01000011.1"/>
</dbReference>
<comment type="caution">
    <text evidence="1">The sequence shown here is derived from an EMBL/GenBank/DDBJ whole genome shotgun (WGS) entry which is preliminary data.</text>
</comment>
<dbReference type="Gene3D" id="3.40.50.150">
    <property type="entry name" value="Vaccinia Virus protein VP39"/>
    <property type="match status" value="1"/>
</dbReference>
<dbReference type="Pfam" id="PF13489">
    <property type="entry name" value="Methyltransf_23"/>
    <property type="match status" value="1"/>
</dbReference>
<dbReference type="SUPFAM" id="SSF53335">
    <property type="entry name" value="S-adenosyl-L-methionine-dependent methyltransferases"/>
    <property type="match status" value="1"/>
</dbReference>
<evidence type="ECO:0000313" key="1">
    <source>
        <dbReference type="EMBL" id="PNI00926.1"/>
    </source>
</evidence>
<gene>
    <name evidence="1" type="ORF">C1O25_09655</name>
</gene>
<protein>
    <recommendedName>
        <fullName evidence="3">Methyltransferase family protein</fullName>
    </recommendedName>
</protein>
<dbReference type="Proteomes" id="UP000236547">
    <property type="component" value="Unassembled WGS sequence"/>
</dbReference>
<sequence length="307" mass="35593">MKNIINYFLSLFNLRIIKNSTFLNINSKDDKFNDLSVEINSLKEQMYLSKSEYTKMIISLKWDLIDILENEEKKEKNTSCPICGNVEKIELVKTFISECIFLGGKLERYKCSCCGVIYGPDKVLKLADNKLGEEYRLHYSVFSEGDSTESEIRSFFTLNPKKGKKYLNYGAGSWSKTIEKLRSDGWDVYGYEPFSSNDENIPYIITSSEQLETIKFDGIFSNNVLEHLRYPITELKYISSHLKPSGKLAMATPCFEYLYEYTRFHLFFFTGESKYILADKACLNVDDFIVDGEFMCMLYTPKKDVVS</sequence>
<reference evidence="1 2" key="1">
    <citation type="submission" date="2018-01" db="EMBL/GenBank/DDBJ databases">
        <title>Draft genome sequences of six Vibrio diazotrophicus strains isolated from deep-sea sediments of the Baltic Sea.</title>
        <authorList>
            <person name="Castillo D."/>
            <person name="Vandieken V."/>
            <person name="Chiang O."/>
            <person name="Middelboe M."/>
        </authorList>
    </citation>
    <scope>NUCLEOTIDE SEQUENCE [LARGE SCALE GENOMIC DNA]</scope>
    <source>
        <strain evidence="1 2">65.10M</strain>
    </source>
</reference>
<accession>A0ABX4WDA0</accession>
<name>A0ABX4WDA0_VIBDI</name>
<organism evidence="1 2">
    <name type="scientific">Vibrio diazotrophicus</name>
    <dbReference type="NCBI Taxonomy" id="685"/>
    <lineage>
        <taxon>Bacteria</taxon>
        <taxon>Pseudomonadati</taxon>
        <taxon>Pseudomonadota</taxon>
        <taxon>Gammaproteobacteria</taxon>
        <taxon>Vibrionales</taxon>
        <taxon>Vibrionaceae</taxon>
        <taxon>Vibrio</taxon>
    </lineage>
</organism>
<evidence type="ECO:0000313" key="2">
    <source>
        <dbReference type="Proteomes" id="UP000236547"/>
    </source>
</evidence>